<dbReference type="NCBIfam" id="NF006914">
    <property type="entry name" value="PRK09404.1"/>
    <property type="match status" value="1"/>
</dbReference>
<dbReference type="Pfam" id="PF16078">
    <property type="entry name" value="2-oxogl_dehyd_N"/>
    <property type="match status" value="1"/>
</dbReference>
<dbReference type="Pfam" id="PF16870">
    <property type="entry name" value="OxoGdeHyase_C"/>
    <property type="match status" value="1"/>
</dbReference>
<name>A0ABN4AZY8_9ENTR</name>
<dbReference type="InterPro" id="IPR031717">
    <property type="entry name" value="ODO-1/KGD_C"/>
</dbReference>
<evidence type="ECO:0000256" key="2">
    <source>
        <dbReference type="ARBA" id="ARBA00003906"/>
    </source>
</evidence>
<dbReference type="CDD" id="cd02016">
    <property type="entry name" value="TPP_E1_OGDC_like"/>
    <property type="match status" value="1"/>
</dbReference>
<evidence type="ECO:0000259" key="7">
    <source>
        <dbReference type="SMART" id="SM00861"/>
    </source>
</evidence>
<keyword evidence="9" id="KW-1185">Reference proteome</keyword>
<sequence length="955" mass="109758">MYSDTLKNWLNSSYLSKNNQSYIEQIYKDFLKNPNSIDSSWIEVFKQLSVESNYNNQYSDNLKNNTYSKVEYNIASRDAHAHAQANTCSDITYIQILQLINSFRIYGHQCAALDPLQLRNSEYKNYLLDLESYNFVLQNLQRKFDITHFGINKESMTLLEIYEFLKKTYCGPIGIEYMHILDINIILWIQNHFESTEGMFKFHGEEKKQFLEEIVSAEGIERYLGIKFPGVKRFSLEGGDVLIPMLKEIIRYSVCHHNIKEIFLGMAHRGRLNVLINILGKNPQDLFDEFSNKHHTTCSSGDVKYHQGFYSDITVNGEIIHLSLLCNPSHLEIVSPVVMGCTRARIDQLLKASIHHDEKKCNIVLPITIHGDAAISAQGIVQETFNMSKTRAYDVGGTVHIIINNQVGFTTSNIHDIRSTQHCTDIAKMIQAPIFHVNADNVDAVVYVTRAALNFRSVFKRDVIIDLVCYRRHGHNEADEPSVTQPLMYKKIRNHPTLLNIYSDFLNKNGIINTNEISQMINTYRETLEKKCCVLNKWKPIHIRASLHTNSLHKNKNALHSNKINIQYLKNLAYRISDIPSSIAMHSRVKKIYHERIEMALGNRLFDWGAAEMLAYATLLDQGISIRLSGEDAARGTFFHRHAVIHDQNNGTKYIPLMHFINTEENKKGSLFIWDSVLSEEAALAFEYGYASLANNMLIIWEAQFGDFSNGAQIVIDQFISSSEQKWGQLCGLVMLLPHGYEGQGPEHSSSRMERYLQLCAEHNIHVCVPSTPDQMYHILRQQATCDMNCKKPLIIISPKSLLRHPVVTTSLENLAYGSFKTVLNEIDDNIVSNKIKRVIICSGKVYYDLLIQRRKNEQYNIAIIRIEQLYPFPYTNIQVILASYENVQDFTWCQEEPKNQGAWYYIQHCFHNIISKNITLNYIGRPDAAAPAVGYFSVHQQQQKKLIDDALNLN</sequence>
<accession>A0ABN4AZY8</accession>
<dbReference type="NCBIfam" id="NF008907">
    <property type="entry name" value="PRK12270.1"/>
    <property type="match status" value="1"/>
</dbReference>
<dbReference type="EC" id="1.2.4.2" evidence="4"/>
<comment type="cofactor">
    <cofactor evidence="1">
        <name>thiamine diphosphate</name>
        <dbReference type="ChEBI" id="CHEBI:58937"/>
    </cofactor>
</comment>
<organism evidence="8 9">
    <name type="scientific">Candidatus Blochmanniella chromaiodes str. 640</name>
    <dbReference type="NCBI Taxonomy" id="1240471"/>
    <lineage>
        <taxon>Bacteria</taxon>
        <taxon>Pseudomonadati</taxon>
        <taxon>Pseudomonadota</taxon>
        <taxon>Gammaproteobacteria</taxon>
        <taxon>Enterobacterales</taxon>
        <taxon>Enterobacteriaceae</taxon>
        <taxon>ant endosymbionts</taxon>
        <taxon>Candidatus Blochmanniella</taxon>
    </lineage>
</organism>
<dbReference type="Proteomes" id="UP000011067">
    <property type="component" value="Chromosome"/>
</dbReference>
<dbReference type="InterPro" id="IPR011603">
    <property type="entry name" value="2oxoglutarate_DH_E1"/>
</dbReference>
<dbReference type="InterPro" id="IPR001017">
    <property type="entry name" value="DH_E1"/>
</dbReference>
<evidence type="ECO:0000313" key="8">
    <source>
        <dbReference type="EMBL" id="AGC03609.1"/>
    </source>
</evidence>
<protein>
    <recommendedName>
        <fullName evidence="4">oxoglutarate dehydrogenase (succinyl-transferring)</fullName>
        <ecNumber evidence="4">1.2.4.2</ecNumber>
    </recommendedName>
</protein>
<dbReference type="NCBIfam" id="TIGR00239">
    <property type="entry name" value="2oxo_dh_E1"/>
    <property type="match status" value="1"/>
</dbReference>
<dbReference type="Gene3D" id="3.40.50.12470">
    <property type="match status" value="1"/>
</dbReference>
<dbReference type="PIRSF" id="PIRSF000157">
    <property type="entry name" value="Oxoglu_dh_E1"/>
    <property type="match status" value="1"/>
</dbReference>
<keyword evidence="5" id="KW-0560">Oxidoreductase</keyword>
<evidence type="ECO:0000256" key="3">
    <source>
        <dbReference type="ARBA" id="ARBA00006936"/>
    </source>
</evidence>
<keyword evidence="6" id="KW-0786">Thiamine pyrophosphate</keyword>
<proteinExistence type="inferred from homology"/>
<evidence type="ECO:0000256" key="4">
    <source>
        <dbReference type="ARBA" id="ARBA00012280"/>
    </source>
</evidence>
<evidence type="ECO:0000256" key="6">
    <source>
        <dbReference type="ARBA" id="ARBA00023052"/>
    </source>
</evidence>
<evidence type="ECO:0000256" key="1">
    <source>
        <dbReference type="ARBA" id="ARBA00001964"/>
    </source>
</evidence>
<evidence type="ECO:0000256" key="5">
    <source>
        <dbReference type="ARBA" id="ARBA00023002"/>
    </source>
</evidence>
<feature type="domain" description="Transketolase-like pyrimidine-binding" evidence="7">
    <location>
        <begin position="606"/>
        <end position="805"/>
    </location>
</feature>
<gene>
    <name evidence="8" type="primary">sucA</name>
    <name evidence="8" type="ORF">BCHRO640_350</name>
</gene>
<dbReference type="InterPro" id="IPR029061">
    <property type="entry name" value="THDP-binding"/>
</dbReference>
<dbReference type="PANTHER" id="PTHR23152:SF4">
    <property type="entry name" value="2-OXOADIPATE DEHYDROGENASE COMPLEX COMPONENT E1"/>
    <property type="match status" value="1"/>
</dbReference>
<dbReference type="SUPFAM" id="SSF52518">
    <property type="entry name" value="Thiamin diphosphate-binding fold (THDP-binding)"/>
    <property type="match status" value="2"/>
</dbReference>
<dbReference type="InterPro" id="IPR042179">
    <property type="entry name" value="KGD_C_sf"/>
</dbReference>
<dbReference type="RefSeq" id="WP_015344594.1">
    <property type="nucleotide sequence ID" value="NC_020075.1"/>
</dbReference>
<dbReference type="Pfam" id="PF00676">
    <property type="entry name" value="E1_dh"/>
    <property type="match status" value="1"/>
</dbReference>
<dbReference type="SMART" id="SM00861">
    <property type="entry name" value="Transket_pyr"/>
    <property type="match status" value="1"/>
</dbReference>
<dbReference type="InterPro" id="IPR032106">
    <property type="entry name" value="2-oxogl_dehyd_N"/>
</dbReference>
<comment type="function">
    <text evidence="2">E1 component of the 2-oxoglutarate dehydrogenase (OGDH) complex which catalyzes the decarboxylation of 2-oxoglutarate, the first step in the conversion of 2-oxoglutarate to succinyl-CoA and CO(2).</text>
</comment>
<evidence type="ECO:0000313" key="9">
    <source>
        <dbReference type="Proteomes" id="UP000011067"/>
    </source>
</evidence>
<dbReference type="PANTHER" id="PTHR23152">
    <property type="entry name" value="2-OXOGLUTARATE DEHYDROGENASE"/>
    <property type="match status" value="1"/>
</dbReference>
<reference evidence="8 9" key="1">
    <citation type="journal article" date="2013" name="Genome Biol. Evol.">
        <title>Sequence context of indel mutations and their effect on protein evolution in a bacterial endosymbiont.</title>
        <authorList>
            <person name="Williams L.E."/>
            <person name="Wernegreen J.J."/>
        </authorList>
    </citation>
    <scope>NUCLEOTIDE SEQUENCE [LARGE SCALE GENOMIC DNA]</scope>
    <source>
        <strain evidence="8 9">640</strain>
    </source>
</reference>
<dbReference type="Gene3D" id="3.40.50.11610">
    <property type="entry name" value="Multifunctional 2-oxoglutarate metabolism enzyme, C-terminal domain"/>
    <property type="match status" value="1"/>
</dbReference>
<dbReference type="EMBL" id="CP003903">
    <property type="protein sequence ID" value="AGC03609.1"/>
    <property type="molecule type" value="Genomic_DNA"/>
</dbReference>
<dbReference type="InterPro" id="IPR005475">
    <property type="entry name" value="Transketolase-like_Pyr-bd"/>
</dbReference>
<dbReference type="Gene3D" id="3.40.50.970">
    <property type="match status" value="1"/>
</dbReference>
<dbReference type="Gene3D" id="1.10.287.1150">
    <property type="entry name" value="TPP helical domain"/>
    <property type="match status" value="1"/>
</dbReference>
<comment type="similarity">
    <text evidence="3">Belongs to the alpha-ketoglutarate dehydrogenase family.</text>
</comment>
<dbReference type="Pfam" id="PF02779">
    <property type="entry name" value="Transket_pyr"/>
    <property type="match status" value="1"/>
</dbReference>